<comment type="caution">
    <text evidence="1">The sequence shown here is derived from an EMBL/GenBank/DDBJ whole genome shotgun (WGS) entry which is preliminary data.</text>
</comment>
<organism evidence="1 2">
    <name type="scientific">Crenichthys baileyi</name>
    <name type="common">White River springfish</name>
    <dbReference type="NCBI Taxonomy" id="28760"/>
    <lineage>
        <taxon>Eukaryota</taxon>
        <taxon>Metazoa</taxon>
        <taxon>Chordata</taxon>
        <taxon>Craniata</taxon>
        <taxon>Vertebrata</taxon>
        <taxon>Euteleostomi</taxon>
        <taxon>Actinopterygii</taxon>
        <taxon>Neopterygii</taxon>
        <taxon>Teleostei</taxon>
        <taxon>Neoteleostei</taxon>
        <taxon>Acanthomorphata</taxon>
        <taxon>Ovalentaria</taxon>
        <taxon>Atherinomorphae</taxon>
        <taxon>Cyprinodontiformes</taxon>
        <taxon>Goodeidae</taxon>
        <taxon>Crenichthys</taxon>
    </lineage>
</organism>
<protein>
    <submittedName>
        <fullName evidence="1">Uncharacterized protein</fullName>
    </submittedName>
</protein>
<dbReference type="Proteomes" id="UP001311232">
    <property type="component" value="Unassembled WGS sequence"/>
</dbReference>
<accession>A0AAV9SP78</accession>
<dbReference type="EMBL" id="JAHHUM010000043">
    <property type="protein sequence ID" value="KAK5623189.1"/>
    <property type="molecule type" value="Genomic_DNA"/>
</dbReference>
<proteinExistence type="predicted"/>
<reference evidence="1 2" key="1">
    <citation type="submission" date="2021-06" db="EMBL/GenBank/DDBJ databases">
        <authorList>
            <person name="Palmer J.M."/>
        </authorList>
    </citation>
    <scope>NUCLEOTIDE SEQUENCE [LARGE SCALE GENOMIC DNA]</scope>
    <source>
        <strain evidence="1 2">MEX-2019</strain>
        <tissue evidence="1">Muscle</tissue>
    </source>
</reference>
<evidence type="ECO:0000313" key="1">
    <source>
        <dbReference type="EMBL" id="KAK5623189.1"/>
    </source>
</evidence>
<evidence type="ECO:0000313" key="2">
    <source>
        <dbReference type="Proteomes" id="UP001311232"/>
    </source>
</evidence>
<name>A0AAV9SP78_9TELE</name>
<keyword evidence="2" id="KW-1185">Reference proteome</keyword>
<dbReference type="AlphaFoldDB" id="A0AAV9SP78"/>
<sequence length="71" mass="8291">MEDLRCICCFTSRSLASVRAERSETVSSAMFRPVGLSYRRTSETMQLLILALWKIKLYSSKNLSFPLRFFF</sequence>
<gene>
    <name evidence="1" type="ORF">CRENBAI_017996</name>
</gene>